<evidence type="ECO:0000259" key="3">
    <source>
        <dbReference type="PROSITE" id="PS50966"/>
    </source>
</evidence>
<dbReference type="GO" id="GO:0004386">
    <property type="term" value="F:helicase activity"/>
    <property type="evidence" value="ECO:0007669"/>
    <property type="project" value="UniProtKB-KW"/>
</dbReference>
<feature type="domain" description="Helicase ATP-binding" evidence="4">
    <location>
        <begin position="621"/>
        <end position="782"/>
    </location>
</feature>
<keyword evidence="6" id="KW-0067">ATP-binding</keyword>
<evidence type="ECO:0000313" key="6">
    <source>
        <dbReference type="EMBL" id="KGJ52258.1"/>
    </source>
</evidence>
<keyword evidence="1" id="KW-0378">Hydrolase</keyword>
<evidence type="ECO:0000259" key="4">
    <source>
        <dbReference type="PROSITE" id="PS51192"/>
    </source>
</evidence>
<keyword evidence="6" id="KW-0547">Nucleotide-binding</keyword>
<dbReference type="PANTHER" id="PTHR10799">
    <property type="entry name" value="SNF2/RAD54 HELICASE FAMILY"/>
    <property type="match status" value="1"/>
</dbReference>
<dbReference type="Gene3D" id="3.40.50.300">
    <property type="entry name" value="P-loop containing nucleotide triphosphate hydrolases"/>
    <property type="match status" value="1"/>
</dbReference>
<dbReference type="InterPro" id="IPR001650">
    <property type="entry name" value="Helicase_C-like"/>
</dbReference>
<dbReference type="InterPro" id="IPR014001">
    <property type="entry name" value="Helicase_ATP-bd"/>
</dbReference>
<gene>
    <name evidence="6" type="ORF">CIAN88_15720</name>
</gene>
<dbReference type="AlphaFoldDB" id="A0A099I5V3"/>
<organism evidence="6 7">
    <name type="scientific">Clostridium innocuum</name>
    <dbReference type="NCBI Taxonomy" id="1522"/>
    <lineage>
        <taxon>Bacteria</taxon>
        <taxon>Bacillati</taxon>
        <taxon>Bacillota</taxon>
        <taxon>Clostridia</taxon>
        <taxon>Eubacteriales</taxon>
        <taxon>Clostridiaceae</taxon>
        <taxon>Clostridium</taxon>
    </lineage>
</organism>
<evidence type="ECO:0000259" key="5">
    <source>
        <dbReference type="PROSITE" id="PS51194"/>
    </source>
</evidence>
<feature type="domain" description="Helicase C-terminal" evidence="5">
    <location>
        <begin position="905"/>
        <end position="1059"/>
    </location>
</feature>
<dbReference type="SMART" id="SM00490">
    <property type="entry name" value="HELICc"/>
    <property type="match status" value="1"/>
</dbReference>
<dbReference type="PROSITE" id="PS51192">
    <property type="entry name" value="HELICASE_ATP_BIND_1"/>
    <property type="match status" value="1"/>
</dbReference>
<dbReference type="GO" id="GO:0005524">
    <property type="term" value="F:ATP binding"/>
    <property type="evidence" value="ECO:0007669"/>
    <property type="project" value="InterPro"/>
</dbReference>
<dbReference type="InterPro" id="IPR049730">
    <property type="entry name" value="SNF2/RAD54-like_C"/>
</dbReference>
<dbReference type="Pfam" id="PF00271">
    <property type="entry name" value="Helicase_C"/>
    <property type="match status" value="1"/>
</dbReference>
<dbReference type="CDD" id="cd18012">
    <property type="entry name" value="DEXQc_arch_SWI2_SNF2"/>
    <property type="match status" value="1"/>
</dbReference>
<dbReference type="SUPFAM" id="SSF52540">
    <property type="entry name" value="P-loop containing nucleoside triphosphate hydrolases"/>
    <property type="match status" value="2"/>
</dbReference>
<dbReference type="InterPro" id="IPR007527">
    <property type="entry name" value="Znf_SWIM"/>
</dbReference>
<keyword evidence="2" id="KW-0479">Metal-binding</keyword>
<dbReference type="PROSITE" id="PS51194">
    <property type="entry name" value="HELICASE_CTER"/>
    <property type="match status" value="1"/>
</dbReference>
<dbReference type="EMBL" id="JQIF01000076">
    <property type="protein sequence ID" value="KGJ52258.1"/>
    <property type="molecule type" value="Genomic_DNA"/>
</dbReference>
<dbReference type="InterPro" id="IPR038718">
    <property type="entry name" value="SNF2-like_sf"/>
</dbReference>
<dbReference type="InterPro" id="IPR000330">
    <property type="entry name" value="SNF2_N"/>
</dbReference>
<comment type="caution">
    <text evidence="6">The sequence shown here is derived from an EMBL/GenBank/DDBJ whole genome shotgun (WGS) entry which is preliminary data.</text>
</comment>
<dbReference type="Pfam" id="PF08455">
    <property type="entry name" value="SNF2_assoc"/>
    <property type="match status" value="1"/>
</dbReference>
<feature type="domain" description="SWIM-type" evidence="3">
    <location>
        <begin position="58"/>
        <end position="96"/>
    </location>
</feature>
<keyword evidence="2" id="KW-0863">Zinc-finger</keyword>
<keyword evidence="2" id="KW-0862">Zinc</keyword>
<dbReference type="InterPro" id="IPR013663">
    <property type="entry name" value="Helicase_SWF/SNF/SWI_bac"/>
</dbReference>
<name>A0A099I5V3_CLOIN</name>
<accession>A0A099I5V3</accession>
<protein>
    <submittedName>
        <fullName evidence="6">Helicase SNF</fullName>
    </submittedName>
</protein>
<evidence type="ECO:0000256" key="2">
    <source>
        <dbReference type="PROSITE-ProRule" id="PRU00325"/>
    </source>
</evidence>
<dbReference type="RefSeq" id="WP_044906548.1">
    <property type="nucleotide sequence ID" value="NZ_JQIF01000076.1"/>
</dbReference>
<evidence type="ECO:0000256" key="1">
    <source>
        <dbReference type="ARBA" id="ARBA00022801"/>
    </source>
</evidence>
<keyword evidence="6" id="KW-0347">Helicase</keyword>
<dbReference type="PROSITE" id="PS50966">
    <property type="entry name" value="ZF_SWIM"/>
    <property type="match status" value="1"/>
</dbReference>
<dbReference type="CDD" id="cd18793">
    <property type="entry name" value="SF2_C_SNF"/>
    <property type="match status" value="1"/>
</dbReference>
<dbReference type="GO" id="GO:0008270">
    <property type="term" value="F:zinc ion binding"/>
    <property type="evidence" value="ECO:0007669"/>
    <property type="project" value="UniProtKB-KW"/>
</dbReference>
<reference evidence="6 7" key="1">
    <citation type="submission" date="2014-08" db="EMBL/GenBank/DDBJ databases">
        <title>Clostridium innocuum, an unnegligible vancomycin-resistant pathogen causing extra-intestinal infections.</title>
        <authorList>
            <person name="Feng Y."/>
            <person name="Chiu C.-H."/>
        </authorList>
    </citation>
    <scope>NUCLEOTIDE SEQUENCE [LARGE SCALE GENOMIC DNA]</scope>
    <source>
        <strain evidence="6 7">AN88</strain>
    </source>
</reference>
<dbReference type="Gene3D" id="3.40.50.10810">
    <property type="entry name" value="Tandem AAA-ATPase domain"/>
    <property type="match status" value="1"/>
</dbReference>
<sequence length="1084" mass="127085">MKILDSEIQRFFNTKNWKIALRYHDQDVVDEIVIKESIPGFLYEINAVVNVYGYENHCTVLLNSAGEILDFSCECPYCEQQELACGHIGVVLLIVYDLKPESFPFTYSPLNQREDAFRRYLEQQMLERSRSFIDRYARKDLAKFQANTLLDKVQLHAHAAYDHELTLDFKIGIQRKYVIRSISGFLDAIDRQLEVDYGRQLKFTHHMQAFDEAAQAQINFLKQYVKEHETQYSYGYGSSRKQITIDSKSMDDFYELYSNDATECIDLQFADEDRQEIGLRIDMQEDFFVITTLLSLDQLLRGENRWYYMEDGVLQRFSSELSEQLHDMLEELREDRQILIHKDDMIRFCTYVIPAIREYVHFEGISLDTFMPYPMEIDCYVDLEDNGDISIRLLYHYEDSPSQNAFAPHADSSLELDHIRQYIETYATRLDPDSHIAYIDEHAAYAQAFVKQGLEYLNQMCTVYISDALKQMEAPKKVHMNVGVRMKNRLLELDVTSVDIPRDELYSVLRSYRKKKKYHRLKNGDLIYLQSEGLQETDELLQQLHLTPQDLKNHTLQVDTFHAFQLDDFAEHSDHVEVMRGTAFHTMMEQLRSVEAGAYPLNPHYDAILRDYQKTGYQWLKTMSAYGFGGILADDMGLGKTLQVIAWLESMHQDHDLPCSIVICPASLIYNWKDEIQKFAVDLRALCIQGTNTQRQQKISELHGYDVIITSYDYLRRDYERYDGHTFTAILLDEAQYIKNHTTKNAIAVKQLKGSYRFALTGTPIENSLSELWSIFDFLMPGYLYNYHRFRELFEREIIKNGNEKAQTQLKRMVEPFILRRIKKDVLQDLPDKMEQVYFQEFNAEEKKIYYANLVSINQDLQKKMQMEEVDKFQVLAMMTRLREICCDARLLYENVTLPSTKLRGCMDLLLNARNSGRRVLLFSSFTSMLELIEEQLRVENIRYLKLTGETKKELRHAYVEKFQNGEADVFLISLKAGGTGLNLTNAEIVIHYDPWWNLSAQNQATDRAYRIGQTKDVQVYKLIMKDTIEEKIMKLQERKHILSDTFISSSESSITSMSKDEIMDLFTMEPFVQEADFDEAYAD</sequence>
<dbReference type="GO" id="GO:0016787">
    <property type="term" value="F:hydrolase activity"/>
    <property type="evidence" value="ECO:0007669"/>
    <property type="project" value="UniProtKB-KW"/>
</dbReference>
<dbReference type="InterPro" id="IPR027417">
    <property type="entry name" value="P-loop_NTPase"/>
</dbReference>
<evidence type="ECO:0000313" key="7">
    <source>
        <dbReference type="Proteomes" id="UP000030008"/>
    </source>
</evidence>
<dbReference type="Pfam" id="PF00176">
    <property type="entry name" value="SNF2-rel_dom"/>
    <property type="match status" value="1"/>
</dbReference>
<dbReference type="SMART" id="SM00487">
    <property type="entry name" value="DEXDc"/>
    <property type="match status" value="1"/>
</dbReference>
<dbReference type="Proteomes" id="UP000030008">
    <property type="component" value="Unassembled WGS sequence"/>
</dbReference>
<proteinExistence type="predicted"/>